<evidence type="ECO:0000256" key="7">
    <source>
        <dbReference type="ARBA" id="ARBA00023136"/>
    </source>
</evidence>
<feature type="transmembrane region" description="Helical" evidence="8">
    <location>
        <begin position="94"/>
        <end position="117"/>
    </location>
</feature>
<evidence type="ECO:0000313" key="10">
    <source>
        <dbReference type="EMBL" id="MCE3533170.1"/>
    </source>
</evidence>
<keyword evidence="3" id="KW-0813">Transport</keyword>
<keyword evidence="6 8" id="KW-1133">Transmembrane helix</keyword>
<feature type="transmembrane region" description="Helical" evidence="8">
    <location>
        <begin position="329"/>
        <end position="354"/>
    </location>
</feature>
<feature type="transmembrane region" description="Helical" evidence="8">
    <location>
        <begin position="129"/>
        <end position="151"/>
    </location>
</feature>
<evidence type="ECO:0000256" key="8">
    <source>
        <dbReference type="SAM" id="Phobius"/>
    </source>
</evidence>
<reference evidence="10 11" key="1">
    <citation type="journal article" date="2024" name="Pathogens">
        <title>Characterization of a Novel Species of Legionella Isolated from a Healthcare Facility: Legionella resiliens sp. nov.</title>
        <authorList>
            <person name="Cristino S."/>
            <person name="Pascale M.R."/>
            <person name="Marino F."/>
            <person name="Derelitto C."/>
            <person name="Salaris S."/>
            <person name="Orsini M."/>
            <person name="Squarzoni S."/>
            <person name="Grottola A."/>
            <person name="Girolamini L."/>
        </authorList>
    </citation>
    <scope>NUCLEOTIDE SEQUENCE [LARGE SCALE GENOMIC DNA]</scope>
    <source>
        <strain evidence="10 11">8cVS16</strain>
    </source>
</reference>
<dbReference type="SUPFAM" id="SSF103473">
    <property type="entry name" value="MFS general substrate transporter"/>
    <property type="match status" value="1"/>
</dbReference>
<evidence type="ECO:0000256" key="1">
    <source>
        <dbReference type="ARBA" id="ARBA00004651"/>
    </source>
</evidence>
<evidence type="ECO:0000256" key="5">
    <source>
        <dbReference type="ARBA" id="ARBA00022692"/>
    </source>
</evidence>
<evidence type="ECO:0000313" key="11">
    <source>
        <dbReference type="Proteomes" id="UP001320170"/>
    </source>
</evidence>
<comment type="caution">
    <text evidence="10">The sequence shown here is derived from an EMBL/GenBank/DDBJ whole genome shotgun (WGS) entry which is preliminary data.</text>
</comment>
<dbReference type="RefSeq" id="WP_232891070.1">
    <property type="nucleotide sequence ID" value="NZ_JAJSPM010000008.1"/>
</dbReference>
<dbReference type="InterPro" id="IPR020846">
    <property type="entry name" value="MFS_dom"/>
</dbReference>
<comment type="similarity">
    <text evidence="2">Belongs to the major facilitator superfamily.</text>
</comment>
<dbReference type="Proteomes" id="UP001320170">
    <property type="component" value="Unassembled WGS sequence"/>
</dbReference>
<keyword evidence="5 8" id="KW-0812">Transmembrane</keyword>
<keyword evidence="11" id="KW-1185">Reference proteome</keyword>
<comment type="subcellular location">
    <subcellularLocation>
        <location evidence="1">Cell membrane</location>
        <topology evidence="1">Multi-pass membrane protein</topology>
    </subcellularLocation>
</comment>
<name>A0ABS8X348_9GAMM</name>
<proteinExistence type="inferred from homology"/>
<dbReference type="Gene3D" id="1.20.1720.10">
    <property type="entry name" value="Multidrug resistance protein D"/>
    <property type="match status" value="1"/>
</dbReference>
<organism evidence="10 11">
    <name type="scientific">Legionella resiliens</name>
    <dbReference type="NCBI Taxonomy" id="2905958"/>
    <lineage>
        <taxon>Bacteria</taxon>
        <taxon>Pseudomonadati</taxon>
        <taxon>Pseudomonadota</taxon>
        <taxon>Gammaproteobacteria</taxon>
        <taxon>Legionellales</taxon>
        <taxon>Legionellaceae</taxon>
        <taxon>Legionella</taxon>
    </lineage>
</organism>
<dbReference type="Pfam" id="PF07690">
    <property type="entry name" value="MFS_1"/>
    <property type="match status" value="1"/>
</dbReference>
<feature type="domain" description="Major facilitator superfamily (MFS) profile" evidence="9">
    <location>
        <begin position="5"/>
        <end position="379"/>
    </location>
</feature>
<feature type="transmembrane region" description="Helical" evidence="8">
    <location>
        <begin position="197"/>
        <end position="221"/>
    </location>
</feature>
<dbReference type="EMBL" id="JAJTND010000004">
    <property type="protein sequence ID" value="MCE3533170.1"/>
    <property type="molecule type" value="Genomic_DNA"/>
</dbReference>
<accession>A0ABS8X348</accession>
<dbReference type="PANTHER" id="PTHR43271:SF2">
    <property type="entry name" value="BLL2771 PROTEIN"/>
    <property type="match status" value="1"/>
</dbReference>
<sequence length="394" mass="43973">MTNKELLLILFTWFFGNLDIHFITPALPKLANSFSVKPNIAQFTISLFLLGKALSMILWGVLSEHYGRKPIFIWGLLLYLISNLLAALSPSIGALLLCRFVQGMAVGATLLMGRAMINDTHDEQHATQYFAWFFTLGGFFICFLPFLGGLINSHWNWQTASIIIALYALFLFPLSMRIQETKPNYSLSLSFKEIITTVFRHPIFVGYLLISALMMAGESAFNTSASFILIKGAQWSSTQYGLAKTVMAIMHLLGTACCGILVKYYSSRQLTAFGVYFFAFSAVLMWLFSLLSDTIYLIFIIPMLIYYFGTGFIVASATSVVVRPFPKQMALALALTLFCQFNCSALFSFITSAIGIKDVSSFMCLLCLIGFFSLVTLSRLKLNEEKLSQHSIGV</sequence>
<feature type="transmembrane region" description="Helical" evidence="8">
    <location>
        <begin position="71"/>
        <end position="88"/>
    </location>
</feature>
<dbReference type="PROSITE" id="PS50850">
    <property type="entry name" value="MFS"/>
    <property type="match status" value="1"/>
</dbReference>
<evidence type="ECO:0000256" key="2">
    <source>
        <dbReference type="ARBA" id="ARBA00008335"/>
    </source>
</evidence>
<keyword evidence="4" id="KW-1003">Cell membrane</keyword>
<evidence type="ECO:0000256" key="3">
    <source>
        <dbReference type="ARBA" id="ARBA00022448"/>
    </source>
</evidence>
<evidence type="ECO:0000256" key="4">
    <source>
        <dbReference type="ARBA" id="ARBA00022475"/>
    </source>
</evidence>
<feature type="transmembrane region" description="Helical" evidence="8">
    <location>
        <begin position="157"/>
        <end position="176"/>
    </location>
</feature>
<evidence type="ECO:0000256" key="6">
    <source>
        <dbReference type="ARBA" id="ARBA00022989"/>
    </source>
</evidence>
<keyword evidence="7 8" id="KW-0472">Membrane</keyword>
<feature type="transmembrane region" description="Helical" evidence="8">
    <location>
        <begin position="43"/>
        <end position="62"/>
    </location>
</feature>
<feature type="transmembrane region" description="Helical" evidence="8">
    <location>
        <begin position="295"/>
        <end position="322"/>
    </location>
</feature>
<dbReference type="PANTHER" id="PTHR43271">
    <property type="entry name" value="BLL2771 PROTEIN"/>
    <property type="match status" value="1"/>
</dbReference>
<gene>
    <name evidence="10" type="ORF">LXO92_12340</name>
</gene>
<dbReference type="InterPro" id="IPR036259">
    <property type="entry name" value="MFS_trans_sf"/>
</dbReference>
<feature type="transmembrane region" description="Helical" evidence="8">
    <location>
        <begin position="360"/>
        <end position="380"/>
    </location>
</feature>
<feature type="transmembrane region" description="Helical" evidence="8">
    <location>
        <begin position="241"/>
        <end position="262"/>
    </location>
</feature>
<protein>
    <submittedName>
        <fullName evidence="10">MFS transporter</fullName>
    </submittedName>
</protein>
<feature type="transmembrane region" description="Helical" evidence="8">
    <location>
        <begin position="269"/>
        <end position="289"/>
    </location>
</feature>
<dbReference type="InterPro" id="IPR011701">
    <property type="entry name" value="MFS"/>
</dbReference>
<evidence type="ECO:0000259" key="9">
    <source>
        <dbReference type="PROSITE" id="PS50850"/>
    </source>
</evidence>